<keyword evidence="2" id="KW-0201">Cytochrome c-type biogenesis</keyword>
<evidence type="ECO:0000256" key="1">
    <source>
        <dbReference type="ARBA" id="ARBA00022737"/>
    </source>
</evidence>
<dbReference type="SUPFAM" id="SSF48452">
    <property type="entry name" value="TPR-like"/>
    <property type="match status" value="1"/>
</dbReference>
<accession>A0A6N7QIW6</accession>
<keyword evidence="4" id="KW-0812">Transmembrane</keyword>
<reference evidence="8 9" key="1">
    <citation type="submission" date="2019-11" db="EMBL/GenBank/DDBJ databases">
        <title>First report of rice panicle blight caused by Xanthomonas sp. in Iran.</title>
        <authorList>
            <person name="Mirghasempour S.A."/>
            <person name="Huang S."/>
            <person name="Brady C.L."/>
            <person name="Studholme D.J."/>
        </authorList>
    </citation>
    <scope>NUCLEOTIDE SEQUENCE [LARGE SCALE GENOMIC DNA]</scope>
    <source>
        <strain evidence="6 9">ASD011</strain>
        <strain evidence="8">SAM114</strain>
    </source>
</reference>
<name>A0A6N7QIW6_9XANT</name>
<evidence type="ECO:0000256" key="3">
    <source>
        <dbReference type="ARBA" id="ARBA00022803"/>
    </source>
</evidence>
<sequence length="216" mass="22899">MTPAFLLAAAAMLGIALFAVLRPLLVQRSGAGRQRGVALLLALLLPLLGAGLYWRIGTPAALAGVPLQPLPPPAPDQTAQLLQGWLQQAWDAQQAQHPHEAQQAYAQALRIAPDNVEALLGWAETDMAQRADLTVGSAARAMLDRALAQQPDNQRALWMHGIASFQQQRYADAAGDWRHLSTLLPAASPLREAVTQKIAAAEAMVAKTGAAAATPH</sequence>
<keyword evidence="4" id="KW-1133">Transmembrane helix</keyword>
<dbReference type="Proteomes" id="UP000437931">
    <property type="component" value="Unassembled WGS sequence"/>
</dbReference>
<dbReference type="InterPro" id="IPR056413">
    <property type="entry name" value="TPR_CcmH_CycH"/>
</dbReference>
<evidence type="ECO:0000256" key="4">
    <source>
        <dbReference type="SAM" id="Phobius"/>
    </source>
</evidence>
<proteinExistence type="predicted"/>
<reference evidence="7" key="2">
    <citation type="journal article" date="2020" name="Plant Dis.">
        <title>A Grain Rot of Rice in Iran Caused by a Xanthomonas Strain Closely Related to X. sacchari.</title>
        <authorList>
            <person name="Mirghasempour S.A."/>
            <person name="Huang S."/>
            <person name="Studholme D.J."/>
            <person name="Brady C.L."/>
        </authorList>
    </citation>
    <scope>NUCLEOTIDE SEQUENCE</scope>
    <source>
        <strain evidence="7">SAM114</strain>
    </source>
</reference>
<evidence type="ECO:0000313" key="6">
    <source>
        <dbReference type="EMBL" id="MRH02135.1"/>
    </source>
</evidence>
<dbReference type="Pfam" id="PF23914">
    <property type="entry name" value="TPR_CcmH_CycH"/>
    <property type="match status" value="1"/>
</dbReference>
<gene>
    <name evidence="6" type="ORF">GIY21_17700</name>
    <name evidence="7" type="ORF">GIY22_17670</name>
</gene>
<keyword evidence="3" id="KW-0802">TPR repeat</keyword>
<evidence type="ECO:0000313" key="8">
    <source>
        <dbReference type="Proteomes" id="UP000437931"/>
    </source>
</evidence>
<dbReference type="EMBL" id="WJPM01000018">
    <property type="protein sequence ID" value="MRH76458.1"/>
    <property type="molecule type" value="Genomic_DNA"/>
</dbReference>
<evidence type="ECO:0000259" key="5">
    <source>
        <dbReference type="Pfam" id="PF23914"/>
    </source>
</evidence>
<dbReference type="RefSeq" id="WP_338420226.1">
    <property type="nucleotide sequence ID" value="NZ_WJPM01000018.1"/>
</dbReference>
<protein>
    <submittedName>
        <fullName evidence="6">Cytochrome C biogenesis protein</fullName>
    </submittedName>
</protein>
<dbReference type="PANTHER" id="PTHR47870:SF1">
    <property type="entry name" value="CYTOCHROME C-TYPE BIOGENESIS PROTEIN CCMH"/>
    <property type="match status" value="1"/>
</dbReference>
<dbReference type="Proteomes" id="UP000439314">
    <property type="component" value="Unassembled WGS sequence"/>
</dbReference>
<feature type="transmembrane region" description="Helical" evidence="4">
    <location>
        <begin position="6"/>
        <end position="25"/>
    </location>
</feature>
<dbReference type="InterPro" id="IPR011990">
    <property type="entry name" value="TPR-like_helical_dom_sf"/>
</dbReference>
<dbReference type="GO" id="GO:0017004">
    <property type="term" value="P:cytochrome complex assembly"/>
    <property type="evidence" value="ECO:0007669"/>
    <property type="project" value="UniProtKB-KW"/>
</dbReference>
<keyword evidence="4" id="KW-0472">Membrane</keyword>
<evidence type="ECO:0000256" key="2">
    <source>
        <dbReference type="ARBA" id="ARBA00022748"/>
    </source>
</evidence>
<comment type="caution">
    <text evidence="6">The sequence shown here is derived from an EMBL/GenBank/DDBJ whole genome shotgun (WGS) entry which is preliminary data.</text>
</comment>
<dbReference type="AlphaFoldDB" id="A0A6N7QIW6"/>
<dbReference type="Gene3D" id="1.25.40.10">
    <property type="entry name" value="Tetratricopeptide repeat domain"/>
    <property type="match status" value="1"/>
</dbReference>
<organism evidence="6 9">
    <name type="scientific">Xanthomonas sontii</name>
    <dbReference type="NCBI Taxonomy" id="2650745"/>
    <lineage>
        <taxon>Bacteria</taxon>
        <taxon>Pseudomonadati</taxon>
        <taxon>Pseudomonadota</taxon>
        <taxon>Gammaproteobacteria</taxon>
        <taxon>Lysobacterales</taxon>
        <taxon>Lysobacteraceae</taxon>
        <taxon>Xanthomonas</taxon>
    </lineage>
</organism>
<keyword evidence="1" id="KW-0677">Repeat</keyword>
<dbReference type="PANTHER" id="PTHR47870">
    <property type="entry name" value="CYTOCHROME C-TYPE BIOGENESIS PROTEIN CCMH"/>
    <property type="match status" value="1"/>
</dbReference>
<feature type="transmembrane region" description="Helical" evidence="4">
    <location>
        <begin position="37"/>
        <end position="56"/>
    </location>
</feature>
<keyword evidence="8" id="KW-1185">Reference proteome</keyword>
<evidence type="ECO:0000313" key="9">
    <source>
        <dbReference type="Proteomes" id="UP000439314"/>
    </source>
</evidence>
<evidence type="ECO:0000313" key="7">
    <source>
        <dbReference type="EMBL" id="MRH76458.1"/>
    </source>
</evidence>
<dbReference type="EMBL" id="WJPN01000018">
    <property type="protein sequence ID" value="MRH02135.1"/>
    <property type="molecule type" value="Genomic_DNA"/>
</dbReference>
<dbReference type="InterPro" id="IPR051263">
    <property type="entry name" value="C-type_cytochrome_biogenesis"/>
</dbReference>
<feature type="domain" description="Cytochrome c-type biogenesis protein H TPR" evidence="5">
    <location>
        <begin position="83"/>
        <end position="189"/>
    </location>
</feature>